<keyword evidence="4" id="KW-1185">Reference proteome</keyword>
<gene>
    <name evidence="3" type="ORF">VP01_3675g2</name>
</gene>
<feature type="region of interest" description="Disordered" evidence="1">
    <location>
        <begin position="78"/>
        <end position="100"/>
    </location>
</feature>
<dbReference type="AlphaFoldDB" id="A0A0L6UV52"/>
<dbReference type="Pfam" id="PF07727">
    <property type="entry name" value="RVT_2"/>
    <property type="match status" value="1"/>
</dbReference>
<dbReference type="STRING" id="27349.A0A0L6UV52"/>
<dbReference type="VEuPathDB" id="FungiDB:VP01_3675g2"/>
<dbReference type="Proteomes" id="UP000037035">
    <property type="component" value="Unassembled WGS sequence"/>
</dbReference>
<organism evidence="3 4">
    <name type="scientific">Puccinia sorghi</name>
    <dbReference type="NCBI Taxonomy" id="27349"/>
    <lineage>
        <taxon>Eukaryota</taxon>
        <taxon>Fungi</taxon>
        <taxon>Dikarya</taxon>
        <taxon>Basidiomycota</taxon>
        <taxon>Pucciniomycotina</taxon>
        <taxon>Pucciniomycetes</taxon>
        <taxon>Pucciniales</taxon>
        <taxon>Pucciniaceae</taxon>
        <taxon>Puccinia</taxon>
    </lineage>
</organism>
<comment type="caution">
    <text evidence="3">The sequence shown here is derived from an EMBL/GenBank/DDBJ whole genome shotgun (WGS) entry which is preliminary data.</text>
</comment>
<reference evidence="3 4" key="1">
    <citation type="submission" date="2015-08" db="EMBL/GenBank/DDBJ databases">
        <title>Next Generation Sequencing and Analysis of the Genome of Puccinia sorghi L Schw, the Causal Agent of Maize Common Rust.</title>
        <authorList>
            <person name="Rochi L."/>
            <person name="Burguener G."/>
            <person name="Darino M."/>
            <person name="Turjanski A."/>
            <person name="Kreff E."/>
            <person name="Dieguez M.J."/>
            <person name="Sacco F."/>
        </authorList>
    </citation>
    <scope>NUCLEOTIDE SEQUENCE [LARGE SCALE GENOMIC DNA]</scope>
    <source>
        <strain evidence="3 4">RO10H11247</strain>
    </source>
</reference>
<evidence type="ECO:0000313" key="3">
    <source>
        <dbReference type="EMBL" id="KNZ52147.1"/>
    </source>
</evidence>
<name>A0A0L6UV52_9BASI</name>
<evidence type="ECO:0000256" key="1">
    <source>
        <dbReference type="SAM" id="MobiDB-lite"/>
    </source>
</evidence>
<evidence type="ECO:0000259" key="2">
    <source>
        <dbReference type="Pfam" id="PF07727"/>
    </source>
</evidence>
<accession>A0A0L6UV52</accession>
<protein>
    <recommendedName>
        <fullName evidence="2">Reverse transcriptase Ty1/copia-type domain-containing protein</fullName>
    </recommendedName>
</protein>
<dbReference type="EMBL" id="LAVV01008696">
    <property type="protein sequence ID" value="KNZ52147.1"/>
    <property type="molecule type" value="Genomic_DNA"/>
</dbReference>
<dbReference type="InterPro" id="IPR013103">
    <property type="entry name" value="RVT_2"/>
</dbReference>
<dbReference type="OrthoDB" id="3059824at2759"/>
<evidence type="ECO:0000313" key="4">
    <source>
        <dbReference type="Proteomes" id="UP000037035"/>
    </source>
</evidence>
<proteinExistence type="predicted"/>
<sequence>MGKLLGFNEELNSYRILVNNGRIVDTKNVTFLNFKLPPVSSDNLDDLLILEERTTPVQELKTKEAKLDFNVKIEEPEEDFELDEEDYSSSGEEETQNEDVEVAESLIPQVVEPVGRILCDRTLQVKPVKYSYHSEDPHCYEKAIKSDNSEAWVAAIDSELDNIEQHQVWDDHFDTPNRFLNTTWVFRTKPATASLSEKAKARLCIQGFLQTPGKDFFDTFAPTGKFPSLLTLLVLAIDLQMPIR</sequence>
<feature type="domain" description="Reverse transcriptase Ty1/copia-type" evidence="2">
    <location>
        <begin position="178"/>
        <end position="242"/>
    </location>
</feature>